<dbReference type="RefSeq" id="WP_006967790.1">
    <property type="nucleotide sequence ID" value="NZ_APJX01000010.1"/>
</dbReference>
<keyword evidence="1" id="KW-0805">Transcription regulation</keyword>
<keyword evidence="2" id="KW-0804">Transcription</keyword>
<dbReference type="OrthoDB" id="9798003at2"/>
<dbReference type="Gene3D" id="1.10.10.60">
    <property type="entry name" value="Homeodomain-like"/>
    <property type="match status" value="2"/>
</dbReference>
<dbReference type="InterPro" id="IPR029062">
    <property type="entry name" value="Class_I_gatase-like"/>
</dbReference>
<dbReference type="PROSITE" id="PS01124">
    <property type="entry name" value="HTH_ARAC_FAMILY_2"/>
    <property type="match status" value="1"/>
</dbReference>
<dbReference type="CDD" id="cd03138">
    <property type="entry name" value="GATase1_AraC_2"/>
    <property type="match status" value="1"/>
</dbReference>
<reference evidence="4 5" key="1">
    <citation type="journal article" date="2013" name="Genome Announc.">
        <title>Draft Genome Sequence of Desulfotignum phosphitoxidans DSM 13687 Strain FiPS-3.</title>
        <authorList>
            <person name="Poehlein A."/>
            <person name="Daniel R."/>
            <person name="Simeonova D.D."/>
        </authorList>
    </citation>
    <scope>NUCLEOTIDE SEQUENCE [LARGE SCALE GENOMIC DNA]</scope>
    <source>
        <strain evidence="4 5">DSM 13687</strain>
    </source>
</reference>
<dbReference type="SUPFAM" id="SSF46689">
    <property type="entry name" value="Homeodomain-like"/>
    <property type="match status" value="2"/>
</dbReference>
<gene>
    <name evidence="4" type="ORF">Dpo_10c00050</name>
</gene>
<proteinExistence type="predicted"/>
<name>S0FSF2_9BACT</name>
<dbReference type="EMBL" id="APJX01000010">
    <property type="protein sequence ID" value="EMS78013.1"/>
    <property type="molecule type" value="Genomic_DNA"/>
</dbReference>
<dbReference type="GO" id="GO:0003700">
    <property type="term" value="F:DNA-binding transcription factor activity"/>
    <property type="evidence" value="ECO:0007669"/>
    <property type="project" value="InterPro"/>
</dbReference>
<dbReference type="PANTHER" id="PTHR43130:SF3">
    <property type="entry name" value="HTH-TYPE TRANSCRIPTIONAL REGULATOR RV1931C"/>
    <property type="match status" value="1"/>
</dbReference>
<evidence type="ECO:0000259" key="3">
    <source>
        <dbReference type="PROSITE" id="PS01124"/>
    </source>
</evidence>
<organism evidence="4 5">
    <name type="scientific">Desulfotignum phosphitoxidans DSM 13687</name>
    <dbReference type="NCBI Taxonomy" id="1286635"/>
    <lineage>
        <taxon>Bacteria</taxon>
        <taxon>Pseudomonadati</taxon>
        <taxon>Thermodesulfobacteriota</taxon>
        <taxon>Desulfobacteria</taxon>
        <taxon>Desulfobacterales</taxon>
        <taxon>Desulfobacteraceae</taxon>
        <taxon>Desulfotignum</taxon>
    </lineage>
</organism>
<sequence length="332" mass="37447">MIHVTILGLYNSMATTVFGPMDILNQAGRLWNRLAGTPRTPLFDVTLASADGKPIRSVNRVEIMPHCSIEQISHTDLIIIASATYIDKILEQNPELPGWIRHHYDQGAHVASICTGAFLLAETGLLDGRSATLHWGFADRFKARYPNVRLQQDRIFIDHGRLYCSAGVTAGMDLSLYLVEKFCGRPAATKSAKTMVLAMDRESQAPFRCFPGITDHTDPLIARAQQWLETNLAREVNYDELARTLRISRRSLERRFKQATGMTPLSYLQALRVEKARQLLEEGIATFSEITYAVGYEDISFFRKLFIRLTGLRPKEYQKKFAGYAVHPPGSQ</sequence>
<dbReference type="PATRIC" id="fig|1286635.3.peg.3843"/>
<dbReference type="GO" id="GO:0043565">
    <property type="term" value="F:sequence-specific DNA binding"/>
    <property type="evidence" value="ECO:0007669"/>
    <property type="project" value="InterPro"/>
</dbReference>
<dbReference type="Gene3D" id="3.40.50.880">
    <property type="match status" value="1"/>
</dbReference>
<protein>
    <submittedName>
        <fullName evidence="4">Transcriptional regulator DUF4066</fullName>
    </submittedName>
</protein>
<evidence type="ECO:0000256" key="2">
    <source>
        <dbReference type="ARBA" id="ARBA00023163"/>
    </source>
</evidence>
<accession>S0FSF2</accession>
<dbReference type="Pfam" id="PF01965">
    <property type="entry name" value="DJ-1_PfpI"/>
    <property type="match status" value="1"/>
</dbReference>
<comment type="caution">
    <text evidence="4">The sequence shown here is derived from an EMBL/GenBank/DDBJ whole genome shotgun (WGS) entry which is preliminary data.</text>
</comment>
<dbReference type="SMART" id="SM00342">
    <property type="entry name" value="HTH_ARAC"/>
    <property type="match status" value="1"/>
</dbReference>
<dbReference type="InterPro" id="IPR052158">
    <property type="entry name" value="INH-QAR"/>
</dbReference>
<dbReference type="InterPro" id="IPR009057">
    <property type="entry name" value="Homeodomain-like_sf"/>
</dbReference>
<dbReference type="Proteomes" id="UP000014216">
    <property type="component" value="Unassembled WGS sequence"/>
</dbReference>
<keyword evidence="5" id="KW-1185">Reference proteome</keyword>
<dbReference type="SUPFAM" id="SSF52317">
    <property type="entry name" value="Class I glutamine amidotransferase-like"/>
    <property type="match status" value="1"/>
</dbReference>
<dbReference type="PANTHER" id="PTHR43130">
    <property type="entry name" value="ARAC-FAMILY TRANSCRIPTIONAL REGULATOR"/>
    <property type="match status" value="1"/>
</dbReference>
<dbReference type="InterPro" id="IPR002818">
    <property type="entry name" value="DJ-1/PfpI"/>
</dbReference>
<evidence type="ECO:0000313" key="5">
    <source>
        <dbReference type="Proteomes" id="UP000014216"/>
    </source>
</evidence>
<dbReference type="InterPro" id="IPR018060">
    <property type="entry name" value="HTH_AraC"/>
</dbReference>
<evidence type="ECO:0000313" key="4">
    <source>
        <dbReference type="EMBL" id="EMS78013.1"/>
    </source>
</evidence>
<dbReference type="AlphaFoldDB" id="S0FSF2"/>
<feature type="domain" description="HTH araC/xylS-type" evidence="3">
    <location>
        <begin position="222"/>
        <end position="320"/>
    </location>
</feature>
<evidence type="ECO:0000256" key="1">
    <source>
        <dbReference type="ARBA" id="ARBA00023015"/>
    </source>
</evidence>
<dbReference type="Pfam" id="PF12833">
    <property type="entry name" value="HTH_18"/>
    <property type="match status" value="1"/>
</dbReference>